<feature type="domain" description="SWIM-type" evidence="3">
    <location>
        <begin position="54"/>
        <end position="93"/>
    </location>
</feature>
<dbReference type="GO" id="GO:0016787">
    <property type="term" value="F:hydrolase activity"/>
    <property type="evidence" value="ECO:0007669"/>
    <property type="project" value="UniProtKB-KW"/>
</dbReference>
<dbReference type="InterPro" id="IPR000330">
    <property type="entry name" value="SNF2_N"/>
</dbReference>
<keyword evidence="2" id="KW-0479">Metal-binding</keyword>
<reference evidence="6 7" key="2">
    <citation type="journal article" date="2013" name="Genome Announc.">
        <title>Genome Sequence of Growth-Improving Paenibacillus mucilaginosus Strain KNP414.</title>
        <authorList>
            <person name="Lu J.J."/>
            <person name="Wang J.F."/>
            <person name="Hu X.F."/>
        </authorList>
    </citation>
    <scope>NUCLEOTIDE SEQUENCE [LARGE SCALE GENOMIC DNA]</scope>
    <source>
        <strain evidence="6 7">KNP414</strain>
    </source>
</reference>
<evidence type="ECO:0000259" key="3">
    <source>
        <dbReference type="PROSITE" id="PS50966"/>
    </source>
</evidence>
<evidence type="ECO:0008006" key="8">
    <source>
        <dbReference type="Google" id="ProtNLM"/>
    </source>
</evidence>
<dbReference type="PATRIC" id="fig|1036673.3.peg.5055"/>
<evidence type="ECO:0000256" key="1">
    <source>
        <dbReference type="ARBA" id="ARBA00022801"/>
    </source>
</evidence>
<organism evidence="6 7">
    <name type="scientific">Paenibacillus mucilaginosus (strain KNP414)</name>
    <dbReference type="NCBI Taxonomy" id="1036673"/>
    <lineage>
        <taxon>Bacteria</taxon>
        <taxon>Bacillati</taxon>
        <taxon>Bacillota</taxon>
        <taxon>Bacilli</taxon>
        <taxon>Bacillales</taxon>
        <taxon>Paenibacillaceae</taxon>
        <taxon>Paenibacillus</taxon>
    </lineage>
</organism>
<dbReference type="InterPro" id="IPR049730">
    <property type="entry name" value="SNF2/RAD54-like_C"/>
</dbReference>
<dbReference type="Gene3D" id="3.40.50.300">
    <property type="entry name" value="P-loop containing nucleotide triphosphate hydrolases"/>
    <property type="match status" value="1"/>
</dbReference>
<dbReference type="Pfam" id="PF00176">
    <property type="entry name" value="SNF2-rel_dom"/>
    <property type="match status" value="1"/>
</dbReference>
<dbReference type="Pfam" id="PF00271">
    <property type="entry name" value="Helicase_C"/>
    <property type="match status" value="1"/>
</dbReference>
<proteinExistence type="predicted"/>
<dbReference type="GO" id="GO:0008270">
    <property type="term" value="F:zinc ion binding"/>
    <property type="evidence" value="ECO:0007669"/>
    <property type="project" value="UniProtKB-KW"/>
</dbReference>
<dbReference type="InterPro" id="IPR001650">
    <property type="entry name" value="Helicase_C-like"/>
</dbReference>
<dbReference type="Gene3D" id="3.40.50.10810">
    <property type="entry name" value="Tandem AAA-ATPase domain"/>
    <property type="match status" value="1"/>
</dbReference>
<dbReference type="PROSITE" id="PS51192">
    <property type="entry name" value="HELICASE_ATP_BIND_1"/>
    <property type="match status" value="1"/>
</dbReference>
<dbReference type="SMART" id="SM00487">
    <property type="entry name" value="DEXDc"/>
    <property type="match status" value="1"/>
</dbReference>
<name>F8FI72_PAEMK</name>
<keyword evidence="2" id="KW-0862">Zinc</keyword>
<feature type="domain" description="Helicase C-terminal" evidence="5">
    <location>
        <begin position="912"/>
        <end position="1074"/>
    </location>
</feature>
<evidence type="ECO:0000259" key="5">
    <source>
        <dbReference type="PROSITE" id="PS51194"/>
    </source>
</evidence>
<dbReference type="InterPro" id="IPR027417">
    <property type="entry name" value="P-loop_NTPase"/>
</dbReference>
<dbReference type="Pfam" id="PF04434">
    <property type="entry name" value="SWIM"/>
    <property type="match status" value="1"/>
</dbReference>
<dbReference type="Proteomes" id="UP000006620">
    <property type="component" value="Chromosome"/>
</dbReference>
<dbReference type="HOGENOM" id="CLU_000315_21_1_9"/>
<dbReference type="PANTHER" id="PTHR10799">
    <property type="entry name" value="SNF2/RAD54 HELICASE FAMILY"/>
    <property type="match status" value="1"/>
</dbReference>
<keyword evidence="1" id="KW-0378">Hydrolase</keyword>
<dbReference type="FunFam" id="3.40.50.300:FF:000533">
    <property type="entry name" value="Helicase, Snf2 family"/>
    <property type="match status" value="1"/>
</dbReference>
<sequence>MSFTLTDESIKLLCGRFAYEEGEALYREGQVNLLPAEPGSRIQEAEVDGERELFLITVDLDREGEAYAECSCPVYHPDDKYCAHIAAVLWHLLDAPPEEPIEVSEVDRELAGGMLDLFGHKPRRPSGMRPLFDSRTVLQAEFVCRPVGYGDGRTLLGIELRTGTKRVYTVQPIRPFLDAVDRREACRVSRGFLYDPDLHGFTPEQDAVLRSLIRIYRNEELYREPENGEPRASVHLRQKVIEIPPYAWEGLLPLLEAAPSVRVEQGAAAAEGIMWLESGLPLEFRFSEADGPGSGYQLDVAGLERVVVLEGYKLALCDGRFLKLPEEECRRLSEVKRMLGTARRSQIRIAAEQAEPFMAKVVPGLMKLGTVRIEEAVSEKVVHMPLKAKLYLDRVRDRLLAGLEFQYGDLVINPLEAAGEVQGEGRILMRDGELEHRILELMEQGNFVKTEAGYYMEDEESEYDFLYRIVPQLDKLLQVLATSAVKLRIHSGPLRPKATVDVDERTEWLEFKFELEGIPEAEIRRLLFSLQEKRRYHRLPDGSLLPLEGDAFQEILHAMNAVGMAVDPSSPGLRLPAYYGLRLPETEDRGGSVRLGKTLRRMMEHLRNPDHLDFPLPERLVPVLRDYQVYGYQWMKTLARYGFGGILADDMGLGKTVQSIAFLLSVQGEIREAGEPALVVCPASLMYNWLGEIQRFAPELRAVVADGSRMQRSAAMNEAGEADVIITSYPLLRIDWARYAGRTFHTLILDEAQFYKNHATQTAQAVRQLQARHRFALTGTPVENRLEELWSIYSGVFPELLPPRKSFLELSRASVARRIRPFLLRRVKSDVLRELPDKIETLQAAELLPEQKKLYAAYLAGLQEETLKHLSVSGYEKSRIKILAGLTRLRQLCCHPALFVEDYQGSSAKFEQLLELIDDCRSAGRRMLVFSQFTQMLDLIGRELGYRGIPHFYLDGQTPAAERVELCRRFNDGEGDLFLVSLKAGGTGLNLTGADTVVLYDMWWNPAVEEQAAGRAHRIGQKHVVQVIRLVAKGTVEDKMHELHLRKKNLIEEVIQPGQEALSALTEAEVREILMLHP</sequence>
<dbReference type="InterPro" id="IPR014001">
    <property type="entry name" value="Helicase_ATP-bd"/>
</dbReference>
<gene>
    <name evidence="6" type="ordered locus">KNP414_05451</name>
</gene>
<dbReference type="InterPro" id="IPR038718">
    <property type="entry name" value="SNF2-like_sf"/>
</dbReference>
<evidence type="ECO:0000256" key="2">
    <source>
        <dbReference type="PROSITE-ProRule" id="PRU00325"/>
    </source>
</evidence>
<reference evidence="7" key="1">
    <citation type="submission" date="2011-06" db="EMBL/GenBank/DDBJ databases">
        <title>Complete genome sequence of Paenibacillus mucilaginosus KNP414.</title>
        <authorList>
            <person name="Wang J."/>
            <person name="Hu S."/>
            <person name="Hu X."/>
            <person name="Zhang B."/>
            <person name="Dong D."/>
            <person name="Zhang S."/>
            <person name="Zhao K."/>
            <person name="Wu D."/>
        </authorList>
    </citation>
    <scope>NUCLEOTIDE SEQUENCE [LARGE SCALE GENOMIC DNA]</scope>
    <source>
        <strain evidence="7">KNP414</strain>
    </source>
</reference>
<dbReference type="InterPro" id="IPR013663">
    <property type="entry name" value="Helicase_SWF/SNF/SWI_bac"/>
</dbReference>
<protein>
    <recommendedName>
        <fullName evidence="8">Helicase SNF</fullName>
    </recommendedName>
</protein>
<evidence type="ECO:0000259" key="4">
    <source>
        <dbReference type="PROSITE" id="PS51192"/>
    </source>
</evidence>
<dbReference type="Pfam" id="PF08455">
    <property type="entry name" value="SNF2_assoc"/>
    <property type="match status" value="1"/>
</dbReference>
<dbReference type="KEGG" id="pms:KNP414_05451"/>
<evidence type="ECO:0000313" key="7">
    <source>
        <dbReference type="Proteomes" id="UP000006620"/>
    </source>
</evidence>
<feature type="domain" description="Helicase ATP-binding" evidence="4">
    <location>
        <begin position="636"/>
        <end position="799"/>
    </location>
</feature>
<evidence type="ECO:0000313" key="6">
    <source>
        <dbReference type="EMBL" id="AEI43975.1"/>
    </source>
</evidence>
<dbReference type="PROSITE" id="PS51194">
    <property type="entry name" value="HELICASE_CTER"/>
    <property type="match status" value="1"/>
</dbReference>
<dbReference type="EMBL" id="CP002869">
    <property type="protein sequence ID" value="AEI43975.1"/>
    <property type="molecule type" value="Genomic_DNA"/>
</dbReference>
<dbReference type="CDD" id="cd18793">
    <property type="entry name" value="SF2_C_SNF"/>
    <property type="match status" value="1"/>
</dbReference>
<dbReference type="RefSeq" id="WP_013919128.1">
    <property type="nucleotide sequence ID" value="NC_015690.1"/>
</dbReference>
<dbReference type="SMART" id="SM00490">
    <property type="entry name" value="HELICc"/>
    <property type="match status" value="1"/>
</dbReference>
<dbReference type="GO" id="GO:0005524">
    <property type="term" value="F:ATP binding"/>
    <property type="evidence" value="ECO:0007669"/>
    <property type="project" value="InterPro"/>
</dbReference>
<accession>F8FI72</accession>
<dbReference type="InterPro" id="IPR007527">
    <property type="entry name" value="Znf_SWIM"/>
</dbReference>
<dbReference type="SUPFAM" id="SSF52540">
    <property type="entry name" value="P-loop containing nucleoside triphosphate hydrolases"/>
    <property type="match status" value="2"/>
</dbReference>
<dbReference type="PROSITE" id="PS50966">
    <property type="entry name" value="ZF_SWIM"/>
    <property type="match status" value="1"/>
</dbReference>
<dbReference type="CDD" id="cd18012">
    <property type="entry name" value="DEXQc_arch_SWI2_SNF2"/>
    <property type="match status" value="1"/>
</dbReference>
<keyword evidence="2" id="KW-0863">Zinc-finger</keyword>
<dbReference type="AlphaFoldDB" id="F8FI72"/>